<protein>
    <recommendedName>
        <fullName evidence="4">FHA domain-containing protein</fullName>
    </recommendedName>
</protein>
<evidence type="ECO:0000256" key="1">
    <source>
        <dbReference type="SAM" id="MobiDB-lite"/>
    </source>
</evidence>
<feature type="region of interest" description="Disordered" evidence="1">
    <location>
        <begin position="174"/>
        <end position="206"/>
    </location>
</feature>
<proteinExistence type="predicted"/>
<gene>
    <name evidence="2" type="ORF">JKIAZH3_G7123</name>
</gene>
<dbReference type="Proteomes" id="UP000836402">
    <property type="component" value="Unassembled WGS sequence"/>
</dbReference>
<comment type="caution">
    <text evidence="2">The sequence shown here is derived from an EMBL/GenBank/DDBJ whole genome shotgun (WGS) entry which is preliminary data.</text>
</comment>
<sequence>MFTVLDLTPRDDSLKPSIILLHPLLAPYDVDDFSLPINFPVNAQPLLHIHDNHPVIYCNRSSCDVLHNGVPAAKTPRRLRTGNTLHIRSADASKPISATYAVRVAYFSFSSDQRTEAAIGIGRVELGAALALQADTTAHFPLELPIDGKLPAPAPAGTNWDGVRDLVEDVRGRSVEEATRRRQDQASGAGTSSSSALQNPESASFATPLSVDGSDRLLDVTPSSSALSSSRSYCSNFGTHFSIALYSFDLRSPSHHYFGTSFGTLILLVSTHFGTVAFLSSIGSNTSYFSGFMGPVTEESFQCSSHVAHFGAESLSWNSGTFPLQ</sequence>
<feature type="compositionally biased region" description="Basic and acidic residues" evidence="1">
    <location>
        <begin position="174"/>
        <end position="184"/>
    </location>
</feature>
<dbReference type="EMBL" id="CAJHJG010005597">
    <property type="protein sequence ID" value="CAD6951245.1"/>
    <property type="molecule type" value="Genomic_DNA"/>
</dbReference>
<name>A0ABN7J666_9BASI</name>
<feature type="compositionally biased region" description="Low complexity" evidence="1">
    <location>
        <begin position="186"/>
        <end position="196"/>
    </location>
</feature>
<evidence type="ECO:0000313" key="3">
    <source>
        <dbReference type="Proteomes" id="UP000836402"/>
    </source>
</evidence>
<feature type="compositionally biased region" description="Polar residues" evidence="1">
    <location>
        <begin position="197"/>
        <end position="206"/>
    </location>
</feature>
<evidence type="ECO:0008006" key="4">
    <source>
        <dbReference type="Google" id="ProtNLM"/>
    </source>
</evidence>
<keyword evidence="3" id="KW-1185">Reference proteome</keyword>
<organism evidence="2 3">
    <name type="scientific">Tilletia caries</name>
    <name type="common">wheat bunt fungus</name>
    <dbReference type="NCBI Taxonomy" id="13290"/>
    <lineage>
        <taxon>Eukaryota</taxon>
        <taxon>Fungi</taxon>
        <taxon>Dikarya</taxon>
        <taxon>Basidiomycota</taxon>
        <taxon>Ustilaginomycotina</taxon>
        <taxon>Exobasidiomycetes</taxon>
        <taxon>Tilletiales</taxon>
        <taxon>Tilletiaceae</taxon>
        <taxon>Tilletia</taxon>
    </lineage>
</organism>
<accession>A0ABN7J666</accession>
<evidence type="ECO:0000313" key="2">
    <source>
        <dbReference type="EMBL" id="CAD6951245.1"/>
    </source>
</evidence>
<reference evidence="2" key="1">
    <citation type="submission" date="2020-10" db="EMBL/GenBank/DDBJ databases">
        <authorList>
            <person name="Sedaghatjoo S."/>
        </authorList>
    </citation>
    <scope>NUCLEOTIDE SEQUENCE</scope>
    <source>
        <strain evidence="2">AZH3</strain>
    </source>
</reference>